<proteinExistence type="predicted"/>
<accession>A0ABY0QX67</accession>
<organism evidence="1 2">
    <name type="scientific">Chryseobacterium taihuense</name>
    <dbReference type="NCBI Taxonomy" id="1141221"/>
    <lineage>
        <taxon>Bacteria</taxon>
        <taxon>Pseudomonadati</taxon>
        <taxon>Bacteroidota</taxon>
        <taxon>Flavobacteriia</taxon>
        <taxon>Flavobacteriales</taxon>
        <taxon>Weeksellaceae</taxon>
        <taxon>Chryseobacterium group</taxon>
        <taxon>Chryseobacterium</taxon>
    </lineage>
</organism>
<reference evidence="1 2" key="1">
    <citation type="submission" date="2016-10" db="EMBL/GenBank/DDBJ databases">
        <authorList>
            <person name="Varghese N."/>
            <person name="Submissions S."/>
        </authorList>
    </citation>
    <scope>NUCLEOTIDE SEQUENCE [LARGE SCALE GENOMIC DNA]</scope>
    <source>
        <strain evidence="1 2">CGMCC 1.10941</strain>
    </source>
</reference>
<name>A0ABY0QX67_9FLAO</name>
<dbReference type="Proteomes" id="UP000199242">
    <property type="component" value="Unassembled WGS sequence"/>
</dbReference>
<protein>
    <recommendedName>
        <fullName evidence="3">Lipoprotein</fullName>
    </recommendedName>
</protein>
<evidence type="ECO:0000313" key="2">
    <source>
        <dbReference type="Proteomes" id="UP000199242"/>
    </source>
</evidence>
<evidence type="ECO:0008006" key="3">
    <source>
        <dbReference type="Google" id="ProtNLM"/>
    </source>
</evidence>
<gene>
    <name evidence="1" type="ORF">SAMN05216273_11229</name>
</gene>
<sequence length="201" mass="23764">MKNILFIILLLPISCNRNENKNFTDNEWKTVEVNSEIKNNINFRKFNDEKEFSILFDTATLQSKTNNIIFLQNEKINLKDTLKKNEMFLINKTCTASFKNSDTLSINIMNSNGFNGDGFKISVFKKKYKINYSYFSDAGPDYQSTTLKFMFSKLILNKNRYKENDSIFGYVEFKCKDEKTYLKPVQYYAKGYFRTKIEKNK</sequence>
<dbReference type="RefSeq" id="WP_089744657.1">
    <property type="nucleotide sequence ID" value="NZ_FNHD01000012.1"/>
</dbReference>
<comment type="caution">
    <text evidence="1">The sequence shown here is derived from an EMBL/GenBank/DDBJ whole genome shotgun (WGS) entry which is preliminary data.</text>
</comment>
<dbReference type="EMBL" id="FNHD01000012">
    <property type="protein sequence ID" value="SDM07038.1"/>
    <property type="molecule type" value="Genomic_DNA"/>
</dbReference>
<keyword evidence="2" id="KW-1185">Reference proteome</keyword>
<evidence type="ECO:0000313" key="1">
    <source>
        <dbReference type="EMBL" id="SDM07038.1"/>
    </source>
</evidence>